<sequence length="180" mass="20503">MKLDMKKVLTVLSLIFILAAFSAAEEREFEFGEFFDGLHVTGKPFDLDEESYRLTVSGKVRRPLSLSFAEVKALPTVREKLDLICVDTFTDSGIWTGVTVRTLLERAGIRRDAKMVIFSTPDGSYRTRFPVNEAMKDDMLIAWEFNGRQFHRVHGFPLRLAAGSHDGSNWVKWLSKIVVE</sequence>
<dbReference type="AlphaFoldDB" id="A0A1Y1RV59"/>
<accession>A0A1Y1RV59</accession>
<dbReference type="InterPro" id="IPR036374">
    <property type="entry name" value="OxRdtase_Mopterin-bd_sf"/>
</dbReference>
<dbReference type="EMBL" id="MWQY01000017">
    <property type="protein sequence ID" value="ORC33865.1"/>
    <property type="molecule type" value="Genomic_DNA"/>
</dbReference>
<dbReference type="PANTHER" id="PTHR19372">
    <property type="entry name" value="SULFITE REDUCTASE"/>
    <property type="match status" value="1"/>
</dbReference>
<dbReference type="CDD" id="cd00321">
    <property type="entry name" value="SO_family_Moco"/>
    <property type="match status" value="1"/>
</dbReference>
<feature type="domain" description="Oxidoreductase molybdopterin-binding" evidence="1">
    <location>
        <begin position="46"/>
        <end position="179"/>
    </location>
</feature>
<dbReference type="STRING" id="1963862.B4O97_14470"/>
<dbReference type="Pfam" id="PF00174">
    <property type="entry name" value="Oxidored_molyb"/>
    <property type="match status" value="1"/>
</dbReference>
<dbReference type="Gene3D" id="3.90.420.10">
    <property type="entry name" value="Oxidoreductase, molybdopterin-binding domain"/>
    <property type="match status" value="1"/>
</dbReference>
<name>A0A1Y1RV59_9SPIO</name>
<dbReference type="GO" id="GO:0020037">
    <property type="term" value="F:heme binding"/>
    <property type="evidence" value="ECO:0007669"/>
    <property type="project" value="TreeGrafter"/>
</dbReference>
<evidence type="ECO:0000259" key="1">
    <source>
        <dbReference type="Pfam" id="PF00174"/>
    </source>
</evidence>
<reference evidence="2 3" key="1">
    <citation type="submission" date="2017-03" db="EMBL/GenBank/DDBJ databases">
        <title>Draft Genome sequence of Marispirochaeta sp. strain JC444.</title>
        <authorList>
            <person name="Shivani Y."/>
            <person name="Subhash Y."/>
            <person name="Sasikala C."/>
            <person name="Ramana C."/>
        </authorList>
    </citation>
    <scope>NUCLEOTIDE SEQUENCE [LARGE SCALE GENOMIC DNA]</scope>
    <source>
        <strain evidence="2 3">JC444</strain>
    </source>
</reference>
<protein>
    <recommendedName>
        <fullName evidence="1">Oxidoreductase molybdopterin-binding domain-containing protein</fullName>
    </recommendedName>
</protein>
<dbReference type="PANTHER" id="PTHR19372:SF7">
    <property type="entry name" value="SULFITE OXIDASE, MITOCHONDRIAL"/>
    <property type="match status" value="1"/>
</dbReference>
<evidence type="ECO:0000313" key="2">
    <source>
        <dbReference type="EMBL" id="ORC33865.1"/>
    </source>
</evidence>
<dbReference type="GO" id="GO:0006790">
    <property type="term" value="P:sulfur compound metabolic process"/>
    <property type="evidence" value="ECO:0007669"/>
    <property type="project" value="TreeGrafter"/>
</dbReference>
<dbReference type="Proteomes" id="UP000192343">
    <property type="component" value="Unassembled WGS sequence"/>
</dbReference>
<evidence type="ECO:0000313" key="3">
    <source>
        <dbReference type="Proteomes" id="UP000192343"/>
    </source>
</evidence>
<dbReference type="SUPFAM" id="SSF56524">
    <property type="entry name" value="Oxidoreductase molybdopterin-binding domain"/>
    <property type="match status" value="1"/>
</dbReference>
<organism evidence="2 3">
    <name type="scientific">Marispirochaeta aestuarii</name>
    <dbReference type="NCBI Taxonomy" id="1963862"/>
    <lineage>
        <taxon>Bacteria</taxon>
        <taxon>Pseudomonadati</taxon>
        <taxon>Spirochaetota</taxon>
        <taxon>Spirochaetia</taxon>
        <taxon>Spirochaetales</taxon>
        <taxon>Spirochaetaceae</taxon>
        <taxon>Marispirochaeta</taxon>
    </lineage>
</organism>
<gene>
    <name evidence="2" type="ORF">B4O97_14470</name>
</gene>
<dbReference type="GO" id="GO:0043546">
    <property type="term" value="F:molybdopterin cofactor binding"/>
    <property type="evidence" value="ECO:0007669"/>
    <property type="project" value="TreeGrafter"/>
</dbReference>
<keyword evidence="3" id="KW-1185">Reference proteome</keyword>
<comment type="caution">
    <text evidence="2">The sequence shown here is derived from an EMBL/GenBank/DDBJ whole genome shotgun (WGS) entry which is preliminary data.</text>
</comment>
<proteinExistence type="predicted"/>
<dbReference type="GO" id="GO:0008482">
    <property type="term" value="F:sulfite oxidase activity"/>
    <property type="evidence" value="ECO:0007669"/>
    <property type="project" value="TreeGrafter"/>
</dbReference>
<dbReference type="InterPro" id="IPR000572">
    <property type="entry name" value="OxRdtase_Mopterin-bd_dom"/>
</dbReference>